<dbReference type="AlphaFoldDB" id="A0A0B9ALU2"/>
<name>A0A0B9ALU2_BRELN</name>
<dbReference type="Gene3D" id="3.10.180.10">
    <property type="entry name" value="2,3-Dihydroxybiphenyl 1,2-Dioxygenase, domain 1"/>
    <property type="match status" value="1"/>
</dbReference>
<accession>A0A0B9ALU2</accession>
<proteinExistence type="predicted"/>
<dbReference type="OrthoDB" id="115162at2"/>
<organism evidence="2 3">
    <name type="scientific">Brevibacterium linens</name>
    <dbReference type="NCBI Taxonomy" id="1703"/>
    <lineage>
        <taxon>Bacteria</taxon>
        <taxon>Bacillati</taxon>
        <taxon>Actinomycetota</taxon>
        <taxon>Actinomycetes</taxon>
        <taxon>Micrococcales</taxon>
        <taxon>Brevibacteriaceae</taxon>
        <taxon>Brevibacterium</taxon>
    </lineage>
</organism>
<evidence type="ECO:0000313" key="2">
    <source>
        <dbReference type="EMBL" id="KHS51702.1"/>
    </source>
</evidence>
<sequence>MSLFRTPHVVLFTRDIDRASAFYQALGFEEVFRTPLAGTPIHVDFALDGYRIGLATEASTRDDHGLTPVAVGQRAAVILWTDDVPAGYERLIGLGARPVKPPEPWLDRLLIAWVEDLDGHLVQVVQSVS</sequence>
<dbReference type="Proteomes" id="UP000031488">
    <property type="component" value="Unassembled WGS sequence"/>
</dbReference>
<feature type="domain" description="VOC" evidence="1">
    <location>
        <begin position="5"/>
        <end position="127"/>
    </location>
</feature>
<gene>
    <name evidence="2" type="ORF">AE0388_2252</name>
</gene>
<dbReference type="RefSeq" id="WP_039210446.1">
    <property type="nucleotide sequence ID" value="NZ_JTJZ01000020.1"/>
</dbReference>
<dbReference type="PATRIC" id="fig|1703.6.peg.2150"/>
<dbReference type="InterPro" id="IPR029068">
    <property type="entry name" value="Glyas_Bleomycin-R_OHBP_Dase"/>
</dbReference>
<protein>
    <submittedName>
        <fullName evidence="2">Glyoxalase-like domain containing protein</fullName>
    </submittedName>
</protein>
<reference evidence="2 3" key="1">
    <citation type="submission" date="2014-11" db="EMBL/GenBank/DDBJ databases">
        <title>Draft Genome Sequence of Brevibacterium linens AE038-8.</title>
        <authorList>
            <person name="Maizel D."/>
            <person name="Utturkar S.M."/>
            <person name="Brown S.D."/>
            <person name="Ferrero M."/>
            <person name="Rosen B.P."/>
        </authorList>
    </citation>
    <scope>NUCLEOTIDE SEQUENCE [LARGE SCALE GENOMIC DNA]</scope>
    <source>
        <strain evidence="2 3">AE038-8</strain>
    </source>
</reference>
<dbReference type="PANTHER" id="PTHR36503:SF1">
    <property type="entry name" value="BLR2520 PROTEIN"/>
    <property type="match status" value="1"/>
</dbReference>
<comment type="caution">
    <text evidence="2">The sequence shown here is derived from an EMBL/GenBank/DDBJ whole genome shotgun (WGS) entry which is preliminary data.</text>
</comment>
<evidence type="ECO:0000313" key="3">
    <source>
        <dbReference type="Proteomes" id="UP000031488"/>
    </source>
</evidence>
<dbReference type="Pfam" id="PF00903">
    <property type="entry name" value="Glyoxalase"/>
    <property type="match status" value="1"/>
</dbReference>
<dbReference type="PANTHER" id="PTHR36503">
    <property type="entry name" value="BLR2520 PROTEIN"/>
    <property type="match status" value="1"/>
</dbReference>
<dbReference type="EMBL" id="JTJZ01000020">
    <property type="protein sequence ID" value="KHS51702.1"/>
    <property type="molecule type" value="Genomic_DNA"/>
</dbReference>
<evidence type="ECO:0000259" key="1">
    <source>
        <dbReference type="PROSITE" id="PS51819"/>
    </source>
</evidence>
<keyword evidence="3" id="KW-1185">Reference proteome</keyword>
<dbReference type="InterPro" id="IPR037523">
    <property type="entry name" value="VOC_core"/>
</dbReference>
<dbReference type="SUPFAM" id="SSF54593">
    <property type="entry name" value="Glyoxalase/Bleomycin resistance protein/Dihydroxybiphenyl dioxygenase"/>
    <property type="match status" value="1"/>
</dbReference>
<dbReference type="InterPro" id="IPR004360">
    <property type="entry name" value="Glyas_Fos-R_dOase_dom"/>
</dbReference>
<dbReference type="PROSITE" id="PS51819">
    <property type="entry name" value="VOC"/>
    <property type="match status" value="1"/>
</dbReference>